<dbReference type="Gene3D" id="4.10.240.10">
    <property type="entry name" value="Zn(2)-C6 fungal-type DNA-binding domain"/>
    <property type="match status" value="1"/>
</dbReference>
<accession>A0A0D7BQG8</accession>
<dbReference type="SMART" id="SM00906">
    <property type="entry name" value="Fungal_trans"/>
    <property type="match status" value="1"/>
</dbReference>
<dbReference type="SUPFAM" id="SSF57701">
    <property type="entry name" value="Zn2/Cys6 DNA-binding domain"/>
    <property type="match status" value="1"/>
</dbReference>
<dbReference type="PANTHER" id="PTHR47783:SF1">
    <property type="entry name" value="ZN(II)2CYS6 TRANSCRIPTION FACTOR (EUROFUNG)"/>
    <property type="match status" value="1"/>
</dbReference>
<dbReference type="PROSITE" id="PS50048">
    <property type="entry name" value="ZN2_CY6_FUNGAL_2"/>
    <property type="match status" value="1"/>
</dbReference>
<feature type="domain" description="Zn(2)-C6 fungal-type" evidence="4">
    <location>
        <begin position="36"/>
        <end position="66"/>
    </location>
</feature>
<dbReference type="SMART" id="SM00066">
    <property type="entry name" value="GAL4"/>
    <property type="match status" value="1"/>
</dbReference>
<dbReference type="GO" id="GO:0008270">
    <property type="term" value="F:zinc ion binding"/>
    <property type="evidence" value="ECO:0007669"/>
    <property type="project" value="InterPro"/>
</dbReference>
<evidence type="ECO:0000256" key="2">
    <source>
        <dbReference type="ARBA" id="ARBA00023242"/>
    </source>
</evidence>
<evidence type="ECO:0000256" key="3">
    <source>
        <dbReference type="SAM" id="MobiDB-lite"/>
    </source>
</evidence>
<organism evidence="5 6">
    <name type="scientific">Cylindrobasidium torrendii FP15055 ss-10</name>
    <dbReference type="NCBI Taxonomy" id="1314674"/>
    <lineage>
        <taxon>Eukaryota</taxon>
        <taxon>Fungi</taxon>
        <taxon>Dikarya</taxon>
        <taxon>Basidiomycota</taxon>
        <taxon>Agaricomycotina</taxon>
        <taxon>Agaricomycetes</taxon>
        <taxon>Agaricomycetidae</taxon>
        <taxon>Agaricales</taxon>
        <taxon>Marasmiineae</taxon>
        <taxon>Physalacriaceae</taxon>
        <taxon>Cylindrobasidium</taxon>
    </lineage>
</organism>
<dbReference type="GO" id="GO:0003677">
    <property type="term" value="F:DNA binding"/>
    <property type="evidence" value="ECO:0007669"/>
    <property type="project" value="InterPro"/>
</dbReference>
<dbReference type="InterPro" id="IPR001138">
    <property type="entry name" value="Zn2Cys6_DnaBD"/>
</dbReference>
<dbReference type="STRING" id="1314674.A0A0D7BQG8"/>
<dbReference type="Pfam" id="PF04082">
    <property type="entry name" value="Fungal_trans"/>
    <property type="match status" value="1"/>
</dbReference>
<evidence type="ECO:0000256" key="1">
    <source>
        <dbReference type="ARBA" id="ARBA00022723"/>
    </source>
</evidence>
<evidence type="ECO:0000259" key="4">
    <source>
        <dbReference type="PROSITE" id="PS50048"/>
    </source>
</evidence>
<reference evidence="5 6" key="1">
    <citation type="journal article" date="2015" name="Fungal Genet. Biol.">
        <title>Evolution of novel wood decay mechanisms in Agaricales revealed by the genome sequences of Fistulina hepatica and Cylindrobasidium torrendii.</title>
        <authorList>
            <person name="Floudas D."/>
            <person name="Held B.W."/>
            <person name="Riley R."/>
            <person name="Nagy L.G."/>
            <person name="Koehler G."/>
            <person name="Ransdell A.S."/>
            <person name="Younus H."/>
            <person name="Chow J."/>
            <person name="Chiniquy J."/>
            <person name="Lipzen A."/>
            <person name="Tritt A."/>
            <person name="Sun H."/>
            <person name="Haridas S."/>
            <person name="LaButti K."/>
            <person name="Ohm R.A."/>
            <person name="Kues U."/>
            <person name="Blanchette R.A."/>
            <person name="Grigoriev I.V."/>
            <person name="Minto R.E."/>
            <person name="Hibbett D.S."/>
        </authorList>
    </citation>
    <scope>NUCLEOTIDE SEQUENCE [LARGE SCALE GENOMIC DNA]</scope>
    <source>
        <strain evidence="5 6">FP15055 ss-10</strain>
    </source>
</reference>
<dbReference type="AlphaFoldDB" id="A0A0D7BQG8"/>
<feature type="region of interest" description="Disordered" evidence="3">
    <location>
        <begin position="145"/>
        <end position="164"/>
    </location>
</feature>
<gene>
    <name evidence="5" type="ORF">CYLTODRAFT_366911</name>
</gene>
<proteinExistence type="predicted"/>
<feature type="compositionally biased region" description="Polar residues" evidence="3">
    <location>
        <begin position="145"/>
        <end position="160"/>
    </location>
</feature>
<dbReference type="OrthoDB" id="2428527at2759"/>
<sequence length="780" mass="85453">MDNGNGTNSSDGSPEPVLAGSDATSAKASEKRVALACHRCRVKRARCSGEKPVCLSCQKANEECTWPTGRKRKRTRREMEEAERKDRDKKAGELLSGVFNGCAPSTDPIWDVPRQHIAPNPVTPVSPSAAGNLWNFPLPAQSSTYTWPSPGSSSSQTQEPSPDDFLMHLPGQEKQAANLVQAMESQAFINTDPLKPDGLELYYYRFSGSTAIRPGINRISLKLQPRVVRPATAPVPASAFKPNSPEPVEVMFDDTGIPLPHVYLPLFETFFSTMSSFFPSIHRSRMDERLKTHTMSAFLLNCICAVSARFHPTGHESPAQSCAPFVTKAQELIIPLLHLPTHDVCTGLLLLAWANFGQSSESGLWQFSGMAIRMALDLGIHENSEIYESPAHATRTNQLFWSIFITDRILSFVTGRPPSIPEEMIEIPLPSNEDWIPHPTGQAYQPGEVPFAYWARLMVLCGRIASLLNGRRGRVRTLVTAAFDTGAGLSSLQKQLVTFYAELPSSMKWSIENFRTQEAKGSGGTYLALHLWANAVLALVYHPELLASPSGAQTPLSQNMDRSPKLSLSSSRTISECLVLADLFSQQSYLSNPFVVHPIFVACLAFVHDIKMTAMGMPVEDLDSKSSGHTANLVLTSLAKQNLDALMKAIHHMEHYWSGIGYVSRILDEKAAGSGYMRNGHASLKSLKTFISLPDKGVLRRFITSDPNTAPATETSLRSFIAKTAAENNSAYSLDELFNMYSVEGFHVQPADTFELQSLLGSSSDYATGASDRLTGPGTV</sequence>
<feature type="compositionally biased region" description="Polar residues" evidence="3">
    <location>
        <begin position="1"/>
        <end position="12"/>
    </location>
</feature>
<dbReference type="GO" id="GO:0000981">
    <property type="term" value="F:DNA-binding transcription factor activity, RNA polymerase II-specific"/>
    <property type="evidence" value="ECO:0007669"/>
    <property type="project" value="InterPro"/>
</dbReference>
<dbReference type="CDD" id="cd12148">
    <property type="entry name" value="fungal_TF_MHR"/>
    <property type="match status" value="1"/>
</dbReference>
<protein>
    <recommendedName>
        <fullName evidence="4">Zn(2)-C6 fungal-type domain-containing protein</fullName>
    </recommendedName>
</protein>
<dbReference type="PANTHER" id="PTHR47783">
    <property type="entry name" value="ZN(II)2CYS6 TRANSCRIPTION FACTOR (EUROFUNG)-RELATED"/>
    <property type="match status" value="1"/>
</dbReference>
<dbReference type="Pfam" id="PF00172">
    <property type="entry name" value="Zn_clus"/>
    <property type="match status" value="1"/>
</dbReference>
<dbReference type="InterPro" id="IPR007219">
    <property type="entry name" value="XnlR_reg_dom"/>
</dbReference>
<dbReference type="Proteomes" id="UP000054007">
    <property type="component" value="Unassembled WGS sequence"/>
</dbReference>
<evidence type="ECO:0000313" key="5">
    <source>
        <dbReference type="EMBL" id="KIY72773.1"/>
    </source>
</evidence>
<feature type="region of interest" description="Disordered" evidence="3">
    <location>
        <begin position="69"/>
        <end position="89"/>
    </location>
</feature>
<keyword evidence="2" id="KW-0539">Nucleus</keyword>
<dbReference type="GO" id="GO:0006351">
    <property type="term" value="P:DNA-templated transcription"/>
    <property type="evidence" value="ECO:0007669"/>
    <property type="project" value="InterPro"/>
</dbReference>
<name>A0A0D7BQG8_9AGAR</name>
<keyword evidence="1" id="KW-0479">Metal-binding</keyword>
<feature type="region of interest" description="Disordered" evidence="3">
    <location>
        <begin position="1"/>
        <end position="25"/>
    </location>
</feature>
<dbReference type="InterPro" id="IPR036864">
    <property type="entry name" value="Zn2-C6_fun-type_DNA-bd_sf"/>
</dbReference>
<dbReference type="CDD" id="cd00067">
    <property type="entry name" value="GAL4"/>
    <property type="match status" value="1"/>
</dbReference>
<feature type="compositionally biased region" description="Basic and acidic residues" evidence="3">
    <location>
        <begin position="77"/>
        <end position="89"/>
    </location>
</feature>
<evidence type="ECO:0000313" key="6">
    <source>
        <dbReference type="Proteomes" id="UP000054007"/>
    </source>
</evidence>
<dbReference type="EMBL" id="KN880440">
    <property type="protein sequence ID" value="KIY72773.1"/>
    <property type="molecule type" value="Genomic_DNA"/>
</dbReference>
<dbReference type="PROSITE" id="PS00463">
    <property type="entry name" value="ZN2_CY6_FUNGAL_1"/>
    <property type="match status" value="1"/>
</dbReference>
<keyword evidence="6" id="KW-1185">Reference proteome</keyword>